<dbReference type="Gene3D" id="1.10.1740.10">
    <property type="match status" value="1"/>
</dbReference>
<evidence type="ECO:0000313" key="8">
    <source>
        <dbReference type="EMBL" id="MFC1852979.1"/>
    </source>
</evidence>
<keyword evidence="4" id="KW-0238">DNA-binding</keyword>
<dbReference type="CDD" id="cd06171">
    <property type="entry name" value="Sigma70_r4"/>
    <property type="match status" value="1"/>
</dbReference>
<dbReference type="Pfam" id="PF04542">
    <property type="entry name" value="Sigma70_r2"/>
    <property type="match status" value="1"/>
</dbReference>
<keyword evidence="9" id="KW-1185">Reference proteome</keyword>
<sequence>MRFNDEELMVLFASGTKEAFDMLYERHRHGLYRFARSCLKCSADAEDVVQDVFIRVSQAAARYHPRGRFKSWLYQIAVNRIRTRVALNKRGLELQDSGPSAAQRPTSGSVEHSIILHDLLHKSMLLLSENQKMILFLKEVEGMKYEQIGRTLDLTPENVRVLIHRARKQISSFIHQEQGDNQHV</sequence>
<proteinExistence type="inferred from homology"/>
<dbReference type="Proteomes" id="UP001594351">
    <property type="component" value="Unassembled WGS sequence"/>
</dbReference>
<comment type="caution">
    <text evidence="8">The sequence shown here is derived from an EMBL/GenBank/DDBJ whole genome shotgun (WGS) entry which is preliminary data.</text>
</comment>
<accession>A0ABV6Z3F7</accession>
<dbReference type="PANTHER" id="PTHR43133:SF8">
    <property type="entry name" value="RNA POLYMERASE SIGMA FACTOR HI_1459-RELATED"/>
    <property type="match status" value="1"/>
</dbReference>
<evidence type="ECO:0000256" key="5">
    <source>
        <dbReference type="ARBA" id="ARBA00023163"/>
    </source>
</evidence>
<dbReference type="Pfam" id="PF08281">
    <property type="entry name" value="Sigma70_r4_2"/>
    <property type="match status" value="1"/>
</dbReference>
<feature type="domain" description="RNA polymerase sigma-70 region 2" evidence="6">
    <location>
        <begin position="23"/>
        <end position="89"/>
    </location>
</feature>
<gene>
    <name evidence="8" type="ORF">ACFL27_22500</name>
</gene>
<dbReference type="InterPro" id="IPR013325">
    <property type="entry name" value="RNA_pol_sigma_r2"/>
</dbReference>
<protein>
    <submittedName>
        <fullName evidence="8">RNA polymerase sigma factor</fullName>
    </submittedName>
</protein>
<comment type="similarity">
    <text evidence="1">Belongs to the sigma-70 factor family. ECF subfamily.</text>
</comment>
<name>A0ABV6Z3F7_UNCC1</name>
<dbReference type="EMBL" id="JBHPBY010000399">
    <property type="protein sequence ID" value="MFC1852979.1"/>
    <property type="molecule type" value="Genomic_DNA"/>
</dbReference>
<dbReference type="Gene3D" id="1.10.10.10">
    <property type="entry name" value="Winged helix-like DNA-binding domain superfamily/Winged helix DNA-binding domain"/>
    <property type="match status" value="1"/>
</dbReference>
<keyword evidence="2" id="KW-0805">Transcription regulation</keyword>
<evidence type="ECO:0000256" key="1">
    <source>
        <dbReference type="ARBA" id="ARBA00010641"/>
    </source>
</evidence>
<dbReference type="InterPro" id="IPR039425">
    <property type="entry name" value="RNA_pol_sigma-70-like"/>
</dbReference>
<dbReference type="SUPFAM" id="SSF88659">
    <property type="entry name" value="Sigma3 and sigma4 domains of RNA polymerase sigma factors"/>
    <property type="match status" value="1"/>
</dbReference>
<feature type="domain" description="RNA polymerase sigma factor 70 region 4 type 2" evidence="7">
    <location>
        <begin position="119"/>
        <end position="170"/>
    </location>
</feature>
<dbReference type="InterPro" id="IPR014284">
    <property type="entry name" value="RNA_pol_sigma-70_dom"/>
</dbReference>
<keyword evidence="3" id="KW-0731">Sigma factor</keyword>
<organism evidence="8 9">
    <name type="scientific">candidate division CSSED10-310 bacterium</name>
    <dbReference type="NCBI Taxonomy" id="2855610"/>
    <lineage>
        <taxon>Bacteria</taxon>
        <taxon>Bacteria division CSSED10-310</taxon>
    </lineage>
</organism>
<reference evidence="8 9" key="1">
    <citation type="submission" date="2024-09" db="EMBL/GenBank/DDBJ databases">
        <title>Laminarin stimulates single cell rates of sulfate reduction while oxygen inhibits transcriptomic activity in coastal marine sediment.</title>
        <authorList>
            <person name="Lindsay M."/>
            <person name="Orcutt B."/>
            <person name="Emerson D."/>
            <person name="Stepanauskas R."/>
            <person name="D'Angelo T."/>
        </authorList>
    </citation>
    <scope>NUCLEOTIDE SEQUENCE [LARGE SCALE GENOMIC DNA]</scope>
    <source>
        <strain evidence="8">SAG AM-311-K15</strain>
    </source>
</reference>
<keyword evidence="5" id="KW-0804">Transcription</keyword>
<evidence type="ECO:0000256" key="2">
    <source>
        <dbReference type="ARBA" id="ARBA00023015"/>
    </source>
</evidence>
<dbReference type="InterPro" id="IPR036388">
    <property type="entry name" value="WH-like_DNA-bd_sf"/>
</dbReference>
<evidence type="ECO:0000259" key="7">
    <source>
        <dbReference type="Pfam" id="PF08281"/>
    </source>
</evidence>
<dbReference type="SUPFAM" id="SSF88946">
    <property type="entry name" value="Sigma2 domain of RNA polymerase sigma factors"/>
    <property type="match status" value="1"/>
</dbReference>
<evidence type="ECO:0000256" key="4">
    <source>
        <dbReference type="ARBA" id="ARBA00023125"/>
    </source>
</evidence>
<dbReference type="PANTHER" id="PTHR43133">
    <property type="entry name" value="RNA POLYMERASE ECF-TYPE SIGMA FACTO"/>
    <property type="match status" value="1"/>
</dbReference>
<dbReference type="InterPro" id="IPR013249">
    <property type="entry name" value="RNA_pol_sigma70_r4_t2"/>
</dbReference>
<evidence type="ECO:0000313" key="9">
    <source>
        <dbReference type="Proteomes" id="UP001594351"/>
    </source>
</evidence>
<evidence type="ECO:0000256" key="3">
    <source>
        <dbReference type="ARBA" id="ARBA00023082"/>
    </source>
</evidence>
<dbReference type="NCBIfam" id="TIGR02937">
    <property type="entry name" value="sigma70-ECF"/>
    <property type="match status" value="1"/>
</dbReference>
<dbReference type="InterPro" id="IPR007627">
    <property type="entry name" value="RNA_pol_sigma70_r2"/>
</dbReference>
<evidence type="ECO:0000259" key="6">
    <source>
        <dbReference type="Pfam" id="PF04542"/>
    </source>
</evidence>
<dbReference type="InterPro" id="IPR013324">
    <property type="entry name" value="RNA_pol_sigma_r3/r4-like"/>
</dbReference>